<feature type="transmembrane region" description="Helical" evidence="5">
    <location>
        <begin position="117"/>
        <end position="135"/>
    </location>
</feature>
<feature type="transmembrane region" description="Helical" evidence="5">
    <location>
        <begin position="304"/>
        <end position="323"/>
    </location>
</feature>
<keyword evidence="3 5" id="KW-1133">Transmembrane helix</keyword>
<evidence type="ECO:0000313" key="7">
    <source>
        <dbReference type="EMBL" id="MBL0743460.1"/>
    </source>
</evidence>
<sequence>MRNVSNPIGNLSHDLPSSIVVFLVALPLCLGIALASGAPMFSGIIAGIVGGIVIGLLSGSNVSVSGPAAGLTTIVVASIHDLGSFDIFLCAVVLAGVFQFLLGVLQAGTIGHFFPSAVIKGMLAAIGIILVLKQIPHALGYDRDFEGDESFDQPDGQNTFTEIWNAWDYITPGAILICAVSVIIMILWEKPFLKKYRFFQTVPSPLIVVLLGIGGNLFFARYWAAFNIPDEHLVSIQASTGVSDFLSQLTFPDFGALGNPKIYMTAITLALVASLESLLSIEASDKMDTFKRHTPLNRELKAQGIGNVVSGLIGGLPITAVIVRSSANISAGARTRASAVIHGMLLLLAVIAIPRLLNLIPLASLAAILLLTGFKLTKPSLYVDMFRKGISQFLPFVVTVLAILFTNLLVGILIGIVVGLFFVLRSNFKQAITLVVRGENYLLRMNKDVSFLNKALLRQTFEKIPKDANVIIDGGETQFMDSDIIETLEDFVLNAPSRNINVEIKKSHSSPNEFFRKQD</sequence>
<evidence type="ECO:0000256" key="5">
    <source>
        <dbReference type="SAM" id="Phobius"/>
    </source>
</evidence>
<feature type="transmembrane region" description="Helical" evidence="5">
    <location>
        <begin position="15"/>
        <end position="34"/>
    </location>
</feature>
<dbReference type="InterPro" id="IPR011547">
    <property type="entry name" value="SLC26A/SulP_dom"/>
</dbReference>
<feature type="transmembrane region" description="Helical" evidence="5">
    <location>
        <begin position="82"/>
        <end position="105"/>
    </location>
</feature>
<evidence type="ECO:0000313" key="8">
    <source>
        <dbReference type="Proteomes" id="UP000613030"/>
    </source>
</evidence>
<feature type="transmembrane region" description="Helical" evidence="5">
    <location>
        <begin position="359"/>
        <end position="376"/>
    </location>
</feature>
<dbReference type="PANTHER" id="PTHR11814">
    <property type="entry name" value="SULFATE TRANSPORTER"/>
    <property type="match status" value="1"/>
</dbReference>
<reference evidence="7 8" key="1">
    <citation type="submission" date="2021-01" db="EMBL/GenBank/DDBJ databases">
        <title>Chryseolinea sp. Jin1 Genome sequencing and assembly.</title>
        <authorList>
            <person name="Kim I."/>
        </authorList>
    </citation>
    <scope>NUCLEOTIDE SEQUENCE [LARGE SCALE GENOMIC DNA]</scope>
    <source>
        <strain evidence="7 8">Jin1</strain>
    </source>
</reference>
<feature type="transmembrane region" description="Helical" evidence="5">
    <location>
        <begin position="200"/>
        <end position="224"/>
    </location>
</feature>
<evidence type="ECO:0000256" key="3">
    <source>
        <dbReference type="ARBA" id="ARBA00022989"/>
    </source>
</evidence>
<proteinExistence type="predicted"/>
<evidence type="ECO:0000256" key="4">
    <source>
        <dbReference type="ARBA" id="ARBA00023136"/>
    </source>
</evidence>
<protein>
    <submittedName>
        <fullName evidence="7">SulP family inorganic anion transporter</fullName>
    </submittedName>
</protein>
<feature type="transmembrane region" description="Helical" evidence="5">
    <location>
        <begin position="41"/>
        <end position="62"/>
    </location>
</feature>
<keyword evidence="8" id="KW-1185">Reference proteome</keyword>
<feature type="transmembrane region" description="Helical" evidence="5">
    <location>
        <begin position="335"/>
        <end position="352"/>
    </location>
</feature>
<evidence type="ECO:0000259" key="6">
    <source>
        <dbReference type="Pfam" id="PF00916"/>
    </source>
</evidence>
<comment type="caution">
    <text evidence="7">The sequence shown here is derived from an EMBL/GenBank/DDBJ whole genome shotgun (WGS) entry which is preliminary data.</text>
</comment>
<feature type="transmembrane region" description="Helical" evidence="5">
    <location>
        <begin position="169"/>
        <end position="188"/>
    </location>
</feature>
<accession>A0ABS1KVI2</accession>
<name>A0ABS1KVI2_9BACT</name>
<dbReference type="Proteomes" id="UP000613030">
    <property type="component" value="Unassembled WGS sequence"/>
</dbReference>
<comment type="subcellular location">
    <subcellularLocation>
        <location evidence="1">Membrane</location>
        <topology evidence="1">Multi-pass membrane protein</topology>
    </subcellularLocation>
</comment>
<feature type="domain" description="SLC26A/SulP transporter" evidence="6">
    <location>
        <begin position="11"/>
        <end position="398"/>
    </location>
</feature>
<evidence type="ECO:0000256" key="1">
    <source>
        <dbReference type="ARBA" id="ARBA00004141"/>
    </source>
</evidence>
<evidence type="ECO:0000256" key="2">
    <source>
        <dbReference type="ARBA" id="ARBA00022692"/>
    </source>
</evidence>
<feature type="transmembrane region" description="Helical" evidence="5">
    <location>
        <begin position="262"/>
        <end position="283"/>
    </location>
</feature>
<dbReference type="Pfam" id="PF00916">
    <property type="entry name" value="Sulfate_transp"/>
    <property type="match status" value="1"/>
</dbReference>
<dbReference type="InterPro" id="IPR001902">
    <property type="entry name" value="SLC26A/SulP_fam"/>
</dbReference>
<dbReference type="RefSeq" id="WP_202012806.1">
    <property type="nucleotide sequence ID" value="NZ_JAERRB010000007.1"/>
</dbReference>
<keyword evidence="2 5" id="KW-0812">Transmembrane</keyword>
<keyword evidence="4 5" id="KW-0472">Membrane</keyword>
<organism evidence="7 8">
    <name type="scientific">Chryseolinea lacunae</name>
    <dbReference type="NCBI Taxonomy" id="2801331"/>
    <lineage>
        <taxon>Bacteria</taxon>
        <taxon>Pseudomonadati</taxon>
        <taxon>Bacteroidota</taxon>
        <taxon>Cytophagia</taxon>
        <taxon>Cytophagales</taxon>
        <taxon>Fulvivirgaceae</taxon>
        <taxon>Chryseolinea</taxon>
    </lineage>
</organism>
<dbReference type="EMBL" id="JAERRB010000007">
    <property type="protein sequence ID" value="MBL0743460.1"/>
    <property type="molecule type" value="Genomic_DNA"/>
</dbReference>
<gene>
    <name evidence="7" type="ORF">JI741_19665</name>
</gene>
<feature type="transmembrane region" description="Helical" evidence="5">
    <location>
        <begin position="396"/>
        <end position="424"/>
    </location>
</feature>